<feature type="non-terminal residue" evidence="2">
    <location>
        <position position="57"/>
    </location>
</feature>
<keyword evidence="3" id="KW-1185">Reference proteome</keyword>
<name>A0AAD8EKE6_DIPPU</name>
<reference evidence="2" key="2">
    <citation type="submission" date="2023-05" db="EMBL/GenBank/DDBJ databases">
        <authorList>
            <person name="Fouks B."/>
        </authorList>
    </citation>
    <scope>NUCLEOTIDE SEQUENCE</scope>
    <source>
        <strain evidence="2">Stay&amp;Tobe</strain>
        <tissue evidence="2">Testes</tissue>
    </source>
</reference>
<comment type="caution">
    <text evidence="2">The sequence shown here is derived from an EMBL/GenBank/DDBJ whole genome shotgun (WGS) entry which is preliminary data.</text>
</comment>
<dbReference type="AlphaFoldDB" id="A0AAD8EKE6"/>
<feature type="transmembrane region" description="Helical" evidence="1">
    <location>
        <begin position="23"/>
        <end position="40"/>
    </location>
</feature>
<keyword evidence="1" id="KW-0472">Membrane</keyword>
<keyword evidence="1" id="KW-1133">Transmembrane helix</keyword>
<sequence>HASNELVSLLTLEFKEPGGGGNIRSSVCYIVLFYFLYFSISRHLSGEFGGCSILLII</sequence>
<dbReference type="EMBL" id="JASPKZ010003805">
    <property type="protein sequence ID" value="KAJ9592797.1"/>
    <property type="molecule type" value="Genomic_DNA"/>
</dbReference>
<evidence type="ECO:0000256" key="1">
    <source>
        <dbReference type="SAM" id="Phobius"/>
    </source>
</evidence>
<evidence type="ECO:0000313" key="2">
    <source>
        <dbReference type="EMBL" id="KAJ9592797.1"/>
    </source>
</evidence>
<keyword evidence="1" id="KW-0812">Transmembrane</keyword>
<proteinExistence type="predicted"/>
<organism evidence="2 3">
    <name type="scientific">Diploptera punctata</name>
    <name type="common">Pacific beetle cockroach</name>
    <dbReference type="NCBI Taxonomy" id="6984"/>
    <lineage>
        <taxon>Eukaryota</taxon>
        <taxon>Metazoa</taxon>
        <taxon>Ecdysozoa</taxon>
        <taxon>Arthropoda</taxon>
        <taxon>Hexapoda</taxon>
        <taxon>Insecta</taxon>
        <taxon>Pterygota</taxon>
        <taxon>Neoptera</taxon>
        <taxon>Polyneoptera</taxon>
        <taxon>Dictyoptera</taxon>
        <taxon>Blattodea</taxon>
        <taxon>Blaberoidea</taxon>
        <taxon>Blaberidae</taxon>
        <taxon>Diplopterinae</taxon>
        <taxon>Diploptera</taxon>
    </lineage>
</organism>
<reference evidence="2" key="1">
    <citation type="journal article" date="2023" name="IScience">
        <title>Live-bearing cockroach genome reveals convergent evolutionary mechanisms linked to viviparity in insects and beyond.</title>
        <authorList>
            <person name="Fouks B."/>
            <person name="Harrison M.C."/>
            <person name="Mikhailova A.A."/>
            <person name="Marchal E."/>
            <person name="English S."/>
            <person name="Carruthers M."/>
            <person name="Jennings E.C."/>
            <person name="Chiamaka E.L."/>
            <person name="Frigard R.A."/>
            <person name="Pippel M."/>
            <person name="Attardo G.M."/>
            <person name="Benoit J.B."/>
            <person name="Bornberg-Bauer E."/>
            <person name="Tobe S.S."/>
        </authorList>
    </citation>
    <scope>NUCLEOTIDE SEQUENCE</scope>
    <source>
        <strain evidence="2">Stay&amp;Tobe</strain>
    </source>
</reference>
<feature type="non-terminal residue" evidence="2">
    <location>
        <position position="1"/>
    </location>
</feature>
<gene>
    <name evidence="2" type="ORF">L9F63_015536</name>
</gene>
<protein>
    <submittedName>
        <fullName evidence="2">Uncharacterized protein</fullName>
    </submittedName>
</protein>
<dbReference type="Proteomes" id="UP001233999">
    <property type="component" value="Unassembled WGS sequence"/>
</dbReference>
<evidence type="ECO:0000313" key="3">
    <source>
        <dbReference type="Proteomes" id="UP001233999"/>
    </source>
</evidence>
<accession>A0AAD8EKE6</accession>